<reference evidence="1" key="1">
    <citation type="journal article" date="2020" name="ISME J.">
        <title>Gammaproteobacteria mediating utilization of methyl-, sulfur- and petroleum organic compounds in deep ocean hydrothermal plumes.</title>
        <authorList>
            <person name="Zhou Z."/>
            <person name="Liu Y."/>
            <person name="Pan J."/>
            <person name="Cron B.R."/>
            <person name="Toner B.M."/>
            <person name="Anantharaman K."/>
            <person name="Breier J.A."/>
            <person name="Dick G.J."/>
            <person name="Li M."/>
        </authorList>
    </citation>
    <scope>NUCLEOTIDE SEQUENCE</scope>
    <source>
        <strain evidence="1">SZUA-1451</strain>
    </source>
</reference>
<name>A0A832Z979_9EURY</name>
<evidence type="ECO:0000313" key="1">
    <source>
        <dbReference type="EMBL" id="HIP74686.1"/>
    </source>
</evidence>
<comment type="caution">
    <text evidence="1">The sequence shown here is derived from an EMBL/GenBank/DDBJ whole genome shotgun (WGS) entry which is preliminary data.</text>
</comment>
<dbReference type="EMBL" id="DQUG01000028">
    <property type="protein sequence ID" value="HIP74686.1"/>
    <property type="molecule type" value="Genomic_DNA"/>
</dbReference>
<proteinExistence type="predicted"/>
<protein>
    <submittedName>
        <fullName evidence="1">Uncharacterized protein</fullName>
    </submittedName>
</protein>
<gene>
    <name evidence="1" type="ORF">EYH13_00720</name>
</gene>
<dbReference type="AlphaFoldDB" id="A0A832Z979"/>
<organism evidence="1 2">
    <name type="scientific">Thermococcus paralvinellae</name>
    <dbReference type="NCBI Taxonomy" id="582419"/>
    <lineage>
        <taxon>Archaea</taxon>
        <taxon>Methanobacteriati</taxon>
        <taxon>Methanobacteriota</taxon>
        <taxon>Thermococci</taxon>
        <taxon>Thermococcales</taxon>
        <taxon>Thermococcaceae</taxon>
        <taxon>Thermococcus</taxon>
    </lineage>
</organism>
<sequence length="388" mass="43522">MLIAIYFIGRGGYTSLENAQKGDIVVFTGLCVYSKGDFSILTNGRETVAIYRNLTEGKVYTIKGKLAHEEKKILYPLEITDGNAEKLHISNISGVYWVDHNCYILIPQKVKLNRCLDIQKGIKVNVRGMFYGNTFYVLGFEAGNFLTEPIDGLPYKVTGVVLDNGTPTVIWNGREKIKVYLPYRFHLNLGDKVEILGIARLYSTLTLYVNSPEDVKLIGKARKKPIGKESVGDIAYGSCQVIKSGRGLSLDCTNLRLYSFPARTGDIIKFEALRREGSLVCLNCSVVLPRENLENSICNPKRGRIVKIEGKVSWVKVYKNGFGLANITNNTCWILLKLKKSLNLELRENQTVTAFGIYTTYREKPALEVYSREDVCLGNSCSGSRQEH</sequence>
<evidence type="ECO:0000313" key="2">
    <source>
        <dbReference type="Proteomes" id="UP000649326"/>
    </source>
</evidence>
<dbReference type="Proteomes" id="UP000649326">
    <property type="component" value="Unassembled WGS sequence"/>
</dbReference>
<accession>A0A832Z979</accession>